<keyword evidence="3" id="KW-0862">Zinc</keyword>
<dbReference type="InterPro" id="IPR013083">
    <property type="entry name" value="Znf_RING/FYVE/PHD"/>
</dbReference>
<feature type="compositionally biased region" description="Low complexity" evidence="5">
    <location>
        <begin position="267"/>
        <end position="283"/>
    </location>
</feature>
<dbReference type="EMBL" id="FN649760">
    <property type="protein sequence ID" value="CBJ33296.1"/>
    <property type="molecule type" value="Genomic_DNA"/>
</dbReference>
<feature type="compositionally biased region" description="Low complexity" evidence="5">
    <location>
        <begin position="59"/>
        <end position="75"/>
    </location>
</feature>
<evidence type="ECO:0000256" key="2">
    <source>
        <dbReference type="ARBA" id="ARBA00022771"/>
    </source>
</evidence>
<organism evidence="7 8">
    <name type="scientific">Ectocarpus siliculosus</name>
    <name type="common">Brown alga</name>
    <name type="synonym">Conferva siliculosa</name>
    <dbReference type="NCBI Taxonomy" id="2880"/>
    <lineage>
        <taxon>Eukaryota</taxon>
        <taxon>Sar</taxon>
        <taxon>Stramenopiles</taxon>
        <taxon>Ochrophyta</taxon>
        <taxon>PX clade</taxon>
        <taxon>Phaeophyceae</taxon>
        <taxon>Ectocarpales</taxon>
        <taxon>Ectocarpaceae</taxon>
        <taxon>Ectocarpus</taxon>
    </lineage>
</organism>
<dbReference type="InterPro" id="IPR019786">
    <property type="entry name" value="Zinc_finger_PHD-type_CS"/>
</dbReference>
<feature type="region of interest" description="Disordered" evidence="5">
    <location>
        <begin position="265"/>
        <end position="303"/>
    </location>
</feature>
<dbReference type="Proteomes" id="UP000002630">
    <property type="component" value="Unassembled WGS sequence"/>
</dbReference>
<gene>
    <name evidence="7" type="ORF">Esi_0455_0012</name>
</gene>
<proteinExistence type="predicted"/>
<evidence type="ECO:0000256" key="4">
    <source>
        <dbReference type="PROSITE-ProRule" id="PRU00146"/>
    </source>
</evidence>
<sequence>MERVSAPEASSAAGGSTATAPAGSATTAMAGPPQRAEGREEGETQPPPRAKAQDSSRTGGVPVVGPSAPAGAAPAADEEGKGRGASGGGGSAAGGAACGECHQTETWRGRHDCHCSICGNKGVLVGGTTLSVARVYGRPEDLISCDGCPRAFHRRCLPAGTDSQLAATFRARVDAWFCSNCTKMGRTSLVYQQNPDWTVVATVRARGDGAPLLLEDVIRTSHPLFDAIKACELNVDEEVLSKYRALEKNNPAVLQTRLNNEAEAEGRTAAAAGRAAAGRAQAEMMRRPCEGATSATATPYTGD</sequence>
<keyword evidence="8" id="KW-1185">Reference proteome</keyword>
<evidence type="ECO:0000256" key="5">
    <source>
        <dbReference type="SAM" id="MobiDB-lite"/>
    </source>
</evidence>
<feature type="compositionally biased region" description="Low complexity" evidence="5">
    <location>
        <begin position="1"/>
        <end position="33"/>
    </location>
</feature>
<dbReference type="SUPFAM" id="SSF57903">
    <property type="entry name" value="FYVE/PHD zinc finger"/>
    <property type="match status" value="1"/>
</dbReference>
<feature type="compositionally biased region" description="Polar residues" evidence="5">
    <location>
        <begin position="293"/>
        <end position="303"/>
    </location>
</feature>
<dbReference type="Pfam" id="PF00628">
    <property type="entry name" value="PHD"/>
    <property type="match status" value="1"/>
</dbReference>
<evidence type="ECO:0000256" key="3">
    <source>
        <dbReference type="ARBA" id="ARBA00022833"/>
    </source>
</evidence>
<protein>
    <recommendedName>
        <fullName evidence="6">PHD-type domain-containing protein</fullName>
    </recommendedName>
</protein>
<keyword evidence="2 4" id="KW-0863">Zinc-finger</keyword>
<evidence type="ECO:0000256" key="1">
    <source>
        <dbReference type="ARBA" id="ARBA00022723"/>
    </source>
</evidence>
<accession>D7G1Q1</accession>
<dbReference type="PROSITE" id="PS01359">
    <property type="entry name" value="ZF_PHD_1"/>
    <property type="match status" value="1"/>
</dbReference>
<dbReference type="PROSITE" id="PS50016">
    <property type="entry name" value="ZF_PHD_2"/>
    <property type="match status" value="1"/>
</dbReference>
<keyword evidence="1" id="KW-0479">Metal-binding</keyword>
<dbReference type="GO" id="GO:0008270">
    <property type="term" value="F:zinc ion binding"/>
    <property type="evidence" value="ECO:0007669"/>
    <property type="project" value="UniProtKB-KW"/>
</dbReference>
<dbReference type="InterPro" id="IPR001965">
    <property type="entry name" value="Znf_PHD"/>
</dbReference>
<dbReference type="SMART" id="SM00249">
    <property type="entry name" value="PHD"/>
    <property type="match status" value="1"/>
</dbReference>
<name>D7G1Q1_ECTSI</name>
<feature type="region of interest" description="Disordered" evidence="5">
    <location>
        <begin position="1"/>
        <end position="89"/>
    </location>
</feature>
<dbReference type="InterPro" id="IPR011011">
    <property type="entry name" value="Znf_FYVE_PHD"/>
</dbReference>
<feature type="domain" description="PHD-type" evidence="6">
    <location>
        <begin position="112"/>
        <end position="184"/>
    </location>
</feature>
<dbReference type="AlphaFoldDB" id="D7G1Q1"/>
<evidence type="ECO:0000313" key="8">
    <source>
        <dbReference type="Proteomes" id="UP000002630"/>
    </source>
</evidence>
<dbReference type="Gene3D" id="3.30.40.10">
    <property type="entry name" value="Zinc/RING finger domain, C3HC4 (zinc finger)"/>
    <property type="match status" value="1"/>
</dbReference>
<dbReference type="OrthoDB" id="308383at2759"/>
<evidence type="ECO:0000313" key="7">
    <source>
        <dbReference type="EMBL" id="CBJ33296.1"/>
    </source>
</evidence>
<dbReference type="InterPro" id="IPR019787">
    <property type="entry name" value="Znf_PHD-finger"/>
</dbReference>
<reference evidence="7 8" key="1">
    <citation type="journal article" date="2010" name="Nature">
        <title>The Ectocarpus genome and the independent evolution of multicellularity in brown algae.</title>
        <authorList>
            <person name="Cock J.M."/>
            <person name="Sterck L."/>
            <person name="Rouze P."/>
            <person name="Scornet D."/>
            <person name="Allen A.E."/>
            <person name="Amoutzias G."/>
            <person name="Anthouard V."/>
            <person name="Artiguenave F."/>
            <person name="Aury J.M."/>
            <person name="Badger J.H."/>
            <person name="Beszteri B."/>
            <person name="Billiau K."/>
            <person name="Bonnet E."/>
            <person name="Bothwell J.H."/>
            <person name="Bowler C."/>
            <person name="Boyen C."/>
            <person name="Brownlee C."/>
            <person name="Carrano C.J."/>
            <person name="Charrier B."/>
            <person name="Cho G.Y."/>
            <person name="Coelho S.M."/>
            <person name="Collen J."/>
            <person name="Corre E."/>
            <person name="Da Silva C."/>
            <person name="Delage L."/>
            <person name="Delaroque N."/>
            <person name="Dittami S.M."/>
            <person name="Doulbeau S."/>
            <person name="Elias M."/>
            <person name="Farnham G."/>
            <person name="Gachon C.M."/>
            <person name="Gschloessl B."/>
            <person name="Heesch S."/>
            <person name="Jabbari K."/>
            <person name="Jubin C."/>
            <person name="Kawai H."/>
            <person name="Kimura K."/>
            <person name="Kloareg B."/>
            <person name="Kupper F.C."/>
            <person name="Lang D."/>
            <person name="Le Bail A."/>
            <person name="Leblanc C."/>
            <person name="Lerouge P."/>
            <person name="Lohr M."/>
            <person name="Lopez P.J."/>
            <person name="Martens C."/>
            <person name="Maumus F."/>
            <person name="Michel G."/>
            <person name="Miranda-Saavedra D."/>
            <person name="Morales J."/>
            <person name="Moreau H."/>
            <person name="Motomura T."/>
            <person name="Nagasato C."/>
            <person name="Napoli C.A."/>
            <person name="Nelson D.R."/>
            <person name="Nyvall-Collen P."/>
            <person name="Peters A.F."/>
            <person name="Pommier C."/>
            <person name="Potin P."/>
            <person name="Poulain J."/>
            <person name="Quesneville H."/>
            <person name="Read B."/>
            <person name="Rensing S.A."/>
            <person name="Ritter A."/>
            <person name="Rousvoal S."/>
            <person name="Samanta M."/>
            <person name="Samson G."/>
            <person name="Schroeder D.C."/>
            <person name="Segurens B."/>
            <person name="Strittmatter M."/>
            <person name="Tonon T."/>
            <person name="Tregear J.W."/>
            <person name="Valentin K."/>
            <person name="von Dassow P."/>
            <person name="Yamagishi T."/>
            <person name="Van de Peer Y."/>
            <person name="Wincker P."/>
        </authorList>
    </citation>
    <scope>NUCLEOTIDE SEQUENCE [LARGE SCALE GENOMIC DNA]</scope>
    <source>
        <strain evidence="8">Ec32 / CCAP1310/4</strain>
    </source>
</reference>
<dbReference type="InParanoid" id="D7G1Q1"/>
<evidence type="ECO:0000259" key="6">
    <source>
        <dbReference type="PROSITE" id="PS50016"/>
    </source>
</evidence>